<evidence type="ECO:0000313" key="1">
    <source>
        <dbReference type="EMBL" id="MDB7084732.1"/>
    </source>
</evidence>
<dbReference type="GO" id="GO:0008270">
    <property type="term" value="F:zinc ion binding"/>
    <property type="evidence" value="ECO:0007669"/>
    <property type="project" value="InterPro"/>
</dbReference>
<dbReference type="SUPFAM" id="SSF57783">
    <property type="entry name" value="Zinc beta-ribbon"/>
    <property type="match status" value="1"/>
</dbReference>
<organism evidence="1 2">
    <name type="scientific">Thomasclavelia ramosa</name>
    <dbReference type="NCBI Taxonomy" id="1547"/>
    <lineage>
        <taxon>Bacteria</taxon>
        <taxon>Bacillati</taxon>
        <taxon>Bacillota</taxon>
        <taxon>Erysipelotrichia</taxon>
        <taxon>Erysipelotrichales</taxon>
        <taxon>Coprobacillaceae</taxon>
        <taxon>Thomasclavelia</taxon>
    </lineage>
</organism>
<dbReference type="Gene3D" id="3.90.580.10">
    <property type="entry name" value="Zinc finger, CHC2-type domain"/>
    <property type="match status" value="1"/>
</dbReference>
<dbReference type="GO" id="GO:0003677">
    <property type="term" value="F:DNA binding"/>
    <property type="evidence" value="ECO:0007669"/>
    <property type="project" value="InterPro"/>
</dbReference>
<accession>A0AB35IKU3</accession>
<sequence>MAVSKKLIKEIKEHVSIVDLANEYFQVTSKNRYLGISGDAPDGGDFSSLVIYPDTNSFFRMSTRRGGDVISFVQETGIENINTFKEAVDFLRGRIDPEFKVELKKIKKKKYGDMSMDEKAEKMRKCHESLKEQLVIDSTYRNVMAYLIQERKIDPGIVREGIKKGEIAQIIMNGYRSVAFISKEMGLYSCVSRRSINSRSSFKGDLEGCNYDLGWRIFPDDAKTAGIRPDARIYCFEGYIDMLSYKTFAKMQNKDISKDIFVVCGSVYKYDCVINTAKEFERDVVICFDNDQKGIEMGDVLADHLINVIKGDGLPIKVDKEFSKSKDWNEDLKQLSVNHMKFEKKTDRQMGR</sequence>
<dbReference type="AlphaFoldDB" id="A0AB35IKU3"/>
<comment type="caution">
    <text evidence="1">The sequence shown here is derived from an EMBL/GenBank/DDBJ whole genome shotgun (WGS) entry which is preliminary data.</text>
</comment>
<dbReference type="InterPro" id="IPR036977">
    <property type="entry name" value="DNA_primase_Znf_CHC2"/>
</dbReference>
<gene>
    <name evidence="1" type="ORF">PM738_13040</name>
</gene>
<proteinExistence type="predicted"/>
<dbReference type="EMBL" id="JAQLKE010000023">
    <property type="protein sequence ID" value="MDB7084732.1"/>
    <property type="molecule type" value="Genomic_DNA"/>
</dbReference>
<dbReference type="GO" id="GO:0006260">
    <property type="term" value="P:DNA replication"/>
    <property type="evidence" value="ECO:0007669"/>
    <property type="project" value="InterPro"/>
</dbReference>
<dbReference type="RefSeq" id="WP_195991733.1">
    <property type="nucleotide sequence ID" value="NZ_CAXMZF010000001.1"/>
</dbReference>
<reference evidence="1" key="1">
    <citation type="submission" date="2023-01" db="EMBL/GenBank/DDBJ databases">
        <title>Human gut microbiome strain richness.</title>
        <authorList>
            <person name="Chen-Liaw A."/>
        </authorList>
    </citation>
    <scope>NUCLEOTIDE SEQUENCE</scope>
    <source>
        <strain evidence="1">1001217st2_G6_1001217B_191108</strain>
    </source>
</reference>
<dbReference type="Proteomes" id="UP001211987">
    <property type="component" value="Unassembled WGS sequence"/>
</dbReference>
<name>A0AB35IKU3_9FIRM</name>
<protein>
    <submittedName>
        <fullName evidence="1">Toprim domain-containing protein</fullName>
    </submittedName>
</protein>
<dbReference type="Gene3D" id="3.40.1360.10">
    <property type="match status" value="1"/>
</dbReference>
<dbReference type="Pfam" id="PF13155">
    <property type="entry name" value="Toprim_2"/>
    <property type="match status" value="1"/>
</dbReference>
<evidence type="ECO:0000313" key="2">
    <source>
        <dbReference type="Proteomes" id="UP001211987"/>
    </source>
</evidence>